<dbReference type="RefSeq" id="WP_281506161.1">
    <property type="nucleotide sequence ID" value="NZ_CP004179.1"/>
</dbReference>
<proteinExistence type="predicted"/>
<reference evidence="1" key="1">
    <citation type="submission" date="2013-02" db="EMBL/GenBank/DDBJ databases">
        <title>Comparative genomics of Borrelia species.</title>
        <authorList>
            <person name="Schwan T.G."/>
            <person name="Raffel S.J."/>
            <person name="Porcella S.F."/>
        </authorList>
    </citation>
    <scope>NUCLEOTIDE SEQUENCE</scope>
    <source>
        <strain evidence="1">YOR</strain>
        <plasmid evidence="1">unnamed</plasmid>
    </source>
</reference>
<dbReference type="AlphaFoldDB" id="W5SBR8"/>
<evidence type="ECO:0000313" key="1">
    <source>
        <dbReference type="EMBL" id="AHH04377.1"/>
    </source>
</evidence>
<geneLocation type="plasmid" evidence="1">
    <name>unnamed</name>
</geneLocation>
<protein>
    <submittedName>
        <fullName evidence="1">Uncharacterized protein</fullName>
    </submittedName>
</protein>
<accession>W5SBR8</accession>
<name>W5SBR8_9SPIR</name>
<keyword evidence="1" id="KW-0614">Plasmid</keyword>
<dbReference type="EMBL" id="CP004179">
    <property type="protein sequence ID" value="AHH04377.1"/>
    <property type="molecule type" value="Genomic_DNA"/>
</dbReference>
<organism evidence="1">
    <name type="scientific">Borrelia nietonii YOR</name>
    <dbReference type="NCBI Taxonomy" id="1293576"/>
    <lineage>
        <taxon>Bacteria</taxon>
        <taxon>Pseudomonadati</taxon>
        <taxon>Spirochaetota</taxon>
        <taxon>Spirochaetia</taxon>
        <taxon>Spirochaetales</taxon>
        <taxon>Borreliaceae</taxon>
        <taxon>Borrelia</taxon>
        <taxon>Borrelia nietonii</taxon>
    </lineage>
</organism>
<gene>
    <name evidence="1" type="ORF">BHY_1426</name>
</gene>
<dbReference type="HOGENOM" id="CLU_3248070_0_0_12"/>
<sequence>MPVLVIALGATAAARSALVFEVIPSPPPVASSHAALSLLRSQ</sequence>